<comment type="subcellular location">
    <subcellularLocation>
        <location evidence="1">Membrane</location>
        <topology evidence="1">Multi-pass membrane protein</topology>
    </subcellularLocation>
</comment>
<proteinExistence type="predicted"/>
<dbReference type="PANTHER" id="PTHR18966">
    <property type="entry name" value="IONOTROPIC GLUTAMATE RECEPTOR"/>
    <property type="match status" value="1"/>
</dbReference>
<evidence type="ECO:0000256" key="7">
    <source>
        <dbReference type="ARBA" id="ARBA00023170"/>
    </source>
</evidence>
<evidence type="ECO:0000259" key="13">
    <source>
        <dbReference type="SMART" id="SM00079"/>
    </source>
</evidence>
<evidence type="ECO:0000256" key="1">
    <source>
        <dbReference type="ARBA" id="ARBA00004141"/>
    </source>
</evidence>
<feature type="transmembrane region" description="Helical" evidence="10">
    <location>
        <begin position="150"/>
        <end position="169"/>
    </location>
</feature>
<dbReference type="Gene3D" id="3.40.190.10">
    <property type="entry name" value="Periplasmic binding protein-like II"/>
    <property type="match status" value="2"/>
</dbReference>
<dbReference type="SMART" id="SM00079">
    <property type="entry name" value="PBPe"/>
    <property type="match status" value="1"/>
</dbReference>
<accession>A0ABD5K0B0</accession>
<keyword evidence="7" id="KW-0675">Receptor</keyword>
<comment type="caution">
    <text evidence="14">The sequence shown here is derived from an EMBL/GenBank/DDBJ whole genome shotgun (WGS) entry which is preliminary data.</text>
</comment>
<feature type="domain" description="Ionotropic glutamate receptor C-terminal" evidence="13">
    <location>
        <begin position="37"/>
        <end position="364"/>
    </location>
</feature>
<protein>
    <submittedName>
        <fullName evidence="14">Transporter substrate-binding domain-containing protein</fullName>
    </submittedName>
</protein>
<dbReference type="EMBL" id="JBBHKQ010000002">
    <property type="protein sequence ID" value="MEJ5902422.1"/>
    <property type="molecule type" value="Genomic_DNA"/>
</dbReference>
<evidence type="ECO:0000256" key="11">
    <source>
        <dbReference type="SAM" id="SignalP"/>
    </source>
</evidence>
<dbReference type="SUPFAM" id="SSF81324">
    <property type="entry name" value="Voltage-gated potassium channels"/>
    <property type="match status" value="1"/>
</dbReference>
<keyword evidence="4 10" id="KW-1133">Transmembrane helix</keyword>
<keyword evidence="2" id="KW-0813">Transport</keyword>
<feature type="chain" id="PRO_5044877954" evidence="11">
    <location>
        <begin position="29"/>
        <end position="366"/>
    </location>
</feature>
<evidence type="ECO:0000256" key="8">
    <source>
        <dbReference type="ARBA" id="ARBA00023180"/>
    </source>
</evidence>
<dbReference type="AlphaFoldDB" id="A0ABD5K0B0"/>
<feature type="transmembrane region" description="Helical" evidence="10">
    <location>
        <begin position="208"/>
        <end position="228"/>
    </location>
</feature>
<evidence type="ECO:0000313" key="15">
    <source>
        <dbReference type="Proteomes" id="UP001362311"/>
    </source>
</evidence>
<evidence type="ECO:0000256" key="3">
    <source>
        <dbReference type="ARBA" id="ARBA00022692"/>
    </source>
</evidence>
<evidence type="ECO:0000256" key="6">
    <source>
        <dbReference type="ARBA" id="ARBA00023136"/>
    </source>
</evidence>
<dbReference type="Pfam" id="PF00497">
    <property type="entry name" value="SBP_bac_3"/>
    <property type="match status" value="1"/>
</dbReference>
<dbReference type="SUPFAM" id="SSF53850">
    <property type="entry name" value="Periplasmic binding protein-like II"/>
    <property type="match status" value="1"/>
</dbReference>
<reference evidence="14 15" key="1">
    <citation type="submission" date="2024-03" db="EMBL/GenBank/DDBJ databases">
        <title>Reference genomes for the five species model microbial community.</title>
        <authorList>
            <person name="Padfield D."/>
        </authorList>
    </citation>
    <scope>NUCLEOTIDE SEQUENCE [LARGE SCALE GENOMIC DNA]</scope>
    <source>
        <strain evidence="14 15">AB1</strain>
    </source>
</reference>
<dbReference type="InterPro" id="IPR015683">
    <property type="entry name" value="Ionotropic_Glu_rcpt"/>
</dbReference>
<name>A0ABD5K0B0_9HYPH</name>
<dbReference type="InterPro" id="IPR001320">
    <property type="entry name" value="Iontro_rcpt_C"/>
</dbReference>
<evidence type="ECO:0000256" key="2">
    <source>
        <dbReference type="ARBA" id="ARBA00022448"/>
    </source>
</evidence>
<evidence type="ECO:0000256" key="5">
    <source>
        <dbReference type="ARBA" id="ARBA00023065"/>
    </source>
</evidence>
<keyword evidence="11" id="KW-0732">Signal</keyword>
<dbReference type="Proteomes" id="UP001362311">
    <property type="component" value="Unassembled WGS sequence"/>
</dbReference>
<evidence type="ECO:0000256" key="10">
    <source>
        <dbReference type="SAM" id="Phobius"/>
    </source>
</evidence>
<evidence type="ECO:0000259" key="12">
    <source>
        <dbReference type="SMART" id="SM00062"/>
    </source>
</evidence>
<keyword evidence="9" id="KW-0407">Ion channel</keyword>
<feature type="signal peptide" evidence="11">
    <location>
        <begin position="1"/>
        <end position="28"/>
    </location>
</feature>
<evidence type="ECO:0000313" key="14">
    <source>
        <dbReference type="EMBL" id="MEJ5902422.1"/>
    </source>
</evidence>
<sequence length="366" mass="40094">MRFSKINSLLSAFVTLTLLLSAIGSSLAQQQTAPPRPLIAGVYVSAPFVTKDGDRYTGMAIELWEKSARALGRTYEFREYPSFEALISAVENGEVGAAISNLTITKERAARILFSQPWYDAGLRIMVANENTGGFWQVISGLEEAGHLRAMLWLVSFIIIATVVLAFFYRRFDKTFPPEWHVGLAESFYEVMSVATSGKITRPNILGWLGRISGGLWMVCGVAVIAYVTSSVTSVMTALSLTHQINSIADLPGRTVGVLGGSVAETYGRELRLEVRSFTNLQDAIDALSSGEIDAIIGDAPVLEYYVHTKQDSGLSVVGAIFHPDKYGFAFQHNDPIGHQVTLQILAEQETGELGVLRRKYFGNQQ</sequence>
<evidence type="ECO:0000256" key="4">
    <source>
        <dbReference type="ARBA" id="ARBA00022989"/>
    </source>
</evidence>
<dbReference type="GO" id="GO:0016020">
    <property type="term" value="C:membrane"/>
    <property type="evidence" value="ECO:0007669"/>
    <property type="project" value="UniProtKB-SubCell"/>
</dbReference>
<dbReference type="Gene3D" id="1.10.287.70">
    <property type="match status" value="1"/>
</dbReference>
<dbReference type="GO" id="GO:0034220">
    <property type="term" value="P:monoatomic ion transmembrane transport"/>
    <property type="evidence" value="ECO:0007669"/>
    <property type="project" value="UniProtKB-KW"/>
</dbReference>
<gene>
    <name evidence="14" type="ORF">WIX40_20190</name>
</gene>
<dbReference type="InterPro" id="IPR001638">
    <property type="entry name" value="Solute-binding_3/MltF_N"/>
</dbReference>
<evidence type="ECO:0000256" key="9">
    <source>
        <dbReference type="ARBA" id="ARBA00023303"/>
    </source>
</evidence>
<keyword evidence="8" id="KW-0325">Glycoprotein</keyword>
<dbReference type="SMART" id="SM00062">
    <property type="entry name" value="PBPb"/>
    <property type="match status" value="1"/>
</dbReference>
<keyword evidence="5" id="KW-0406">Ion transport</keyword>
<feature type="domain" description="Solute-binding protein family 3/N-terminal" evidence="12">
    <location>
        <begin position="37"/>
        <end position="365"/>
    </location>
</feature>
<organism evidence="14 15">
    <name type="scientific">Ochrobactrum teleogrylli</name>
    <dbReference type="NCBI Taxonomy" id="2479765"/>
    <lineage>
        <taxon>Bacteria</taxon>
        <taxon>Pseudomonadati</taxon>
        <taxon>Pseudomonadota</taxon>
        <taxon>Alphaproteobacteria</taxon>
        <taxon>Hyphomicrobiales</taxon>
        <taxon>Brucellaceae</taxon>
        <taxon>Brucella/Ochrobactrum group</taxon>
        <taxon>Ochrobactrum</taxon>
    </lineage>
</organism>
<keyword evidence="6 10" id="KW-0472">Membrane</keyword>
<dbReference type="RefSeq" id="WP_339441721.1">
    <property type="nucleotide sequence ID" value="NZ_JBBHKQ010000002.1"/>
</dbReference>
<keyword evidence="3 10" id="KW-0812">Transmembrane</keyword>